<keyword evidence="3" id="KW-1185">Reference proteome</keyword>
<dbReference type="HOGENOM" id="CLU_1779081_0_0_1"/>
<dbReference type="InParanoid" id="G0NYB3"/>
<dbReference type="Proteomes" id="UP000008068">
    <property type="component" value="Unassembled WGS sequence"/>
</dbReference>
<sequence>MSGHGVIVELSNEQSSPTSPSKLREYSRTATTIWDNSARLEIGRSVSDFTEQSLRVFPNCNNYLGHFERRNGFIVELSNDQSRGVSDSTERTPRVFSNCNYHLGQFRKTGDSLNMSGHEVIVEHSNDQSQEVSDFTQQTLRVFLKL</sequence>
<protein>
    <submittedName>
        <fullName evidence="2">Uncharacterized protein</fullName>
    </submittedName>
</protein>
<organism evidence="3">
    <name type="scientific">Caenorhabditis brenneri</name>
    <name type="common">Nematode worm</name>
    <dbReference type="NCBI Taxonomy" id="135651"/>
    <lineage>
        <taxon>Eukaryota</taxon>
        <taxon>Metazoa</taxon>
        <taxon>Ecdysozoa</taxon>
        <taxon>Nematoda</taxon>
        <taxon>Chromadorea</taxon>
        <taxon>Rhabditida</taxon>
        <taxon>Rhabditina</taxon>
        <taxon>Rhabditomorpha</taxon>
        <taxon>Rhabditoidea</taxon>
        <taxon>Rhabditidae</taxon>
        <taxon>Peloderinae</taxon>
        <taxon>Caenorhabditis</taxon>
    </lineage>
</organism>
<accession>G0NYB3</accession>
<feature type="region of interest" description="Disordered" evidence="1">
    <location>
        <begin position="1"/>
        <end position="24"/>
    </location>
</feature>
<evidence type="ECO:0000313" key="2">
    <source>
        <dbReference type="EMBL" id="EGT39997.1"/>
    </source>
</evidence>
<evidence type="ECO:0000313" key="3">
    <source>
        <dbReference type="Proteomes" id="UP000008068"/>
    </source>
</evidence>
<proteinExistence type="predicted"/>
<dbReference type="EMBL" id="GL379979">
    <property type="protein sequence ID" value="EGT39997.1"/>
    <property type="molecule type" value="Genomic_DNA"/>
</dbReference>
<dbReference type="AlphaFoldDB" id="G0NYB3"/>
<reference evidence="3" key="1">
    <citation type="submission" date="2011-07" db="EMBL/GenBank/DDBJ databases">
        <authorList>
            <consortium name="Caenorhabditis brenneri Sequencing and Analysis Consortium"/>
            <person name="Wilson R.K."/>
        </authorList>
    </citation>
    <scope>NUCLEOTIDE SEQUENCE [LARGE SCALE GENOMIC DNA]</scope>
    <source>
        <strain evidence="3">PB2801</strain>
    </source>
</reference>
<name>G0NYB3_CAEBE</name>
<evidence type="ECO:0000256" key="1">
    <source>
        <dbReference type="SAM" id="MobiDB-lite"/>
    </source>
</evidence>
<gene>
    <name evidence="2" type="ORF">CAEBREN_17925</name>
</gene>
<feature type="compositionally biased region" description="Polar residues" evidence="1">
    <location>
        <begin position="11"/>
        <end position="21"/>
    </location>
</feature>